<dbReference type="AlphaFoldDB" id="A0AAN7Z162"/>
<protein>
    <submittedName>
        <fullName evidence="1">Uncharacterized protein</fullName>
    </submittedName>
</protein>
<dbReference type="Proteomes" id="UP001305414">
    <property type="component" value="Unassembled WGS sequence"/>
</dbReference>
<comment type="caution">
    <text evidence="1">The sequence shown here is derived from an EMBL/GenBank/DDBJ whole genome shotgun (WGS) entry which is preliminary data.</text>
</comment>
<evidence type="ECO:0000313" key="2">
    <source>
        <dbReference type="Proteomes" id="UP001305414"/>
    </source>
</evidence>
<reference evidence="1 2" key="1">
    <citation type="submission" date="2023-10" db="EMBL/GenBank/DDBJ databases">
        <title>Draft genome sequence of Xylaria bambusicola isolate GMP-LS, the root and basal stem rot pathogen of sugarcane in Indonesia.</title>
        <authorList>
            <person name="Selvaraj P."/>
            <person name="Muralishankar V."/>
            <person name="Muruganantham S."/>
            <person name="Sp S."/>
            <person name="Haryani S."/>
            <person name="Lau K.J.X."/>
            <person name="Naqvi N.I."/>
        </authorList>
    </citation>
    <scope>NUCLEOTIDE SEQUENCE [LARGE SCALE GENOMIC DNA]</scope>
    <source>
        <strain evidence="1">GMP-LS</strain>
    </source>
</reference>
<organism evidence="1 2">
    <name type="scientific">Xylaria bambusicola</name>
    <dbReference type="NCBI Taxonomy" id="326684"/>
    <lineage>
        <taxon>Eukaryota</taxon>
        <taxon>Fungi</taxon>
        <taxon>Dikarya</taxon>
        <taxon>Ascomycota</taxon>
        <taxon>Pezizomycotina</taxon>
        <taxon>Sordariomycetes</taxon>
        <taxon>Xylariomycetidae</taxon>
        <taxon>Xylariales</taxon>
        <taxon>Xylariaceae</taxon>
        <taxon>Xylaria</taxon>
    </lineage>
</organism>
<gene>
    <name evidence="1" type="ORF">RRF57_008959</name>
</gene>
<accession>A0AAN7Z162</accession>
<name>A0AAN7Z162_9PEZI</name>
<evidence type="ECO:0000313" key="1">
    <source>
        <dbReference type="EMBL" id="KAK5633245.1"/>
    </source>
</evidence>
<proteinExistence type="predicted"/>
<sequence length="61" mass="6076">MILSPFNSDGGGAAVKVADHVTAGCSAMAVTASCVSTRLLAENGGMMAVAMVLLSALQLQH</sequence>
<keyword evidence="2" id="KW-1185">Reference proteome</keyword>
<dbReference type="EMBL" id="JAWHQM010000031">
    <property type="protein sequence ID" value="KAK5633245.1"/>
    <property type="molecule type" value="Genomic_DNA"/>
</dbReference>